<dbReference type="SUPFAM" id="SSF52540">
    <property type="entry name" value="P-loop containing nucleoside triphosphate hydrolases"/>
    <property type="match status" value="1"/>
</dbReference>
<dbReference type="InterPro" id="IPR027417">
    <property type="entry name" value="P-loop_NTPase"/>
</dbReference>
<dbReference type="PROSITE" id="PS51194">
    <property type="entry name" value="HELICASE_CTER"/>
    <property type="match status" value="1"/>
</dbReference>
<dbReference type="PROSITE" id="PS51192">
    <property type="entry name" value="HELICASE_ATP_BIND_1"/>
    <property type="match status" value="1"/>
</dbReference>
<keyword evidence="5 8" id="KW-0067">ATP-binding</keyword>
<dbReference type="SMART" id="SM00490">
    <property type="entry name" value="HELICc"/>
    <property type="match status" value="1"/>
</dbReference>
<feature type="compositionally biased region" description="Polar residues" evidence="9">
    <location>
        <begin position="15"/>
        <end position="38"/>
    </location>
</feature>
<dbReference type="PROSITE" id="PS00039">
    <property type="entry name" value="DEAD_ATP_HELICASE"/>
    <property type="match status" value="1"/>
</dbReference>
<comment type="similarity">
    <text evidence="8">Belongs to the DEAD box helicase family.</text>
</comment>
<evidence type="ECO:0000259" key="10">
    <source>
        <dbReference type="PROSITE" id="PS51192"/>
    </source>
</evidence>
<dbReference type="SMART" id="SM00487">
    <property type="entry name" value="DEXDc"/>
    <property type="match status" value="1"/>
</dbReference>
<evidence type="ECO:0000256" key="2">
    <source>
        <dbReference type="ARBA" id="ARBA00022741"/>
    </source>
</evidence>
<dbReference type="Gene3D" id="3.40.50.300">
    <property type="entry name" value="P-loop containing nucleotide triphosphate hydrolases"/>
    <property type="match status" value="2"/>
</dbReference>
<name>A0AAE1P463_9EUCA</name>
<dbReference type="GO" id="GO:0003676">
    <property type="term" value="F:nucleic acid binding"/>
    <property type="evidence" value="ECO:0007669"/>
    <property type="project" value="InterPro"/>
</dbReference>
<evidence type="ECO:0000256" key="3">
    <source>
        <dbReference type="ARBA" id="ARBA00022801"/>
    </source>
</evidence>
<accession>A0AAE1P463</accession>
<gene>
    <name evidence="13" type="ORF">Pmani_027372</name>
</gene>
<organism evidence="13 14">
    <name type="scientific">Petrolisthes manimaculis</name>
    <dbReference type="NCBI Taxonomy" id="1843537"/>
    <lineage>
        <taxon>Eukaryota</taxon>
        <taxon>Metazoa</taxon>
        <taxon>Ecdysozoa</taxon>
        <taxon>Arthropoda</taxon>
        <taxon>Crustacea</taxon>
        <taxon>Multicrustacea</taxon>
        <taxon>Malacostraca</taxon>
        <taxon>Eumalacostraca</taxon>
        <taxon>Eucarida</taxon>
        <taxon>Decapoda</taxon>
        <taxon>Pleocyemata</taxon>
        <taxon>Anomura</taxon>
        <taxon>Galatheoidea</taxon>
        <taxon>Porcellanidae</taxon>
        <taxon>Petrolisthes</taxon>
    </lineage>
</organism>
<keyword evidence="4 8" id="KW-0347">Helicase</keyword>
<dbReference type="InterPro" id="IPR014014">
    <property type="entry name" value="RNA_helicase_DEAD_Q_motif"/>
</dbReference>
<feature type="domain" description="Helicase ATP-binding" evidence="10">
    <location>
        <begin position="268"/>
        <end position="443"/>
    </location>
</feature>
<dbReference type="CDD" id="cd18787">
    <property type="entry name" value="SF2_C_DEAD"/>
    <property type="match status" value="1"/>
</dbReference>
<keyword evidence="3 8" id="KW-0378">Hydrolase</keyword>
<dbReference type="PROSITE" id="PS51195">
    <property type="entry name" value="Q_MOTIF"/>
    <property type="match status" value="1"/>
</dbReference>
<evidence type="ECO:0000256" key="1">
    <source>
        <dbReference type="ARBA" id="ARBA00012552"/>
    </source>
</evidence>
<evidence type="ECO:0000259" key="12">
    <source>
        <dbReference type="PROSITE" id="PS51195"/>
    </source>
</evidence>
<protein>
    <recommendedName>
        <fullName evidence="1">RNA helicase</fullName>
        <ecNumber evidence="1">3.6.4.13</ecNumber>
    </recommendedName>
</protein>
<feature type="compositionally biased region" description="Polar residues" evidence="9">
    <location>
        <begin position="152"/>
        <end position="162"/>
    </location>
</feature>
<dbReference type="Pfam" id="PF00271">
    <property type="entry name" value="Helicase_C"/>
    <property type="match status" value="1"/>
</dbReference>
<proteinExistence type="inferred from homology"/>
<evidence type="ECO:0000256" key="4">
    <source>
        <dbReference type="ARBA" id="ARBA00022806"/>
    </source>
</evidence>
<dbReference type="GO" id="GO:0003724">
    <property type="term" value="F:RNA helicase activity"/>
    <property type="evidence" value="ECO:0007669"/>
    <property type="project" value="UniProtKB-EC"/>
</dbReference>
<sequence length="644" mass="72906">MYKQRGDQKWGGAQDRQSNYTSSSQSYEGQVDSRSSGRQRLHILPESESSFSSGFDENYDSNRARKASGGEGRQQPWQASGGEGSRQPWQASGGEDSRRPWQASGGEDSRRPWQASGGEDSRRPWQASGGESSRQPWQPNGGNSCDNRRKQYSTLQPASTPSHGLIDWDAIEANSVRLEAERWAHLPVIKKDLYVEDPDIHNMSKSEVESFREKSFDMQVRHSDESSTEPLPNPVMTFQQAFAHYPEILQEIKNQGFENPTPIQSQSWPILMQGYDMIGIAQTGTGKTLAFILPALIHIVAQPTPRWQRNGATCLVMAPTRELAQQIEKEISKYHYQAIKCVCVYGQGDKRSQIRKINAKAEIIVATPGRLNEFVEKKIVNLSSVSYLVLDEADRMLDMGFEPQIRKIIIDIRPDRQSVMTSATWPEGVRDMAGKLMKNPIHVVVGSLDLKATHTVTQHVIICDEEEKKDKLVDFIHNLHKDDKAIVFVSRKSMVDHLSVEMFEMGLEVQSMHGDRDQEDREQALSDLKTGRIKVLIATDVASRGIDIIDITHILNYDCPRDMEEYVHRVGRTGRAGRKGSAYTLFTRRDKRLASKLIDVLEKSEQFICPELQILKEQWDYAAASKGYGSQGFSRYGRNSSNRW</sequence>
<feature type="compositionally biased region" description="Low complexity" evidence="9">
    <location>
        <begin position="46"/>
        <end position="55"/>
    </location>
</feature>
<dbReference type="PANTHER" id="PTHR47958">
    <property type="entry name" value="ATP-DEPENDENT RNA HELICASE DBP3"/>
    <property type="match status" value="1"/>
</dbReference>
<feature type="domain" description="DEAD-box RNA helicase Q" evidence="12">
    <location>
        <begin position="237"/>
        <end position="265"/>
    </location>
</feature>
<dbReference type="FunFam" id="3.40.50.300:FF:000079">
    <property type="entry name" value="probable ATP-dependent RNA helicase DDX17"/>
    <property type="match status" value="1"/>
</dbReference>
<keyword evidence="14" id="KW-1185">Reference proteome</keyword>
<dbReference type="InterPro" id="IPR000629">
    <property type="entry name" value="RNA-helicase_DEAD-box_CS"/>
</dbReference>
<dbReference type="InterPro" id="IPR001650">
    <property type="entry name" value="Helicase_C-like"/>
</dbReference>
<dbReference type="GO" id="GO:0005524">
    <property type="term" value="F:ATP binding"/>
    <property type="evidence" value="ECO:0007669"/>
    <property type="project" value="UniProtKB-KW"/>
</dbReference>
<feature type="short sequence motif" description="Q motif" evidence="7">
    <location>
        <begin position="237"/>
        <end position="265"/>
    </location>
</feature>
<evidence type="ECO:0000313" key="14">
    <source>
        <dbReference type="Proteomes" id="UP001292094"/>
    </source>
</evidence>
<comment type="catalytic activity">
    <reaction evidence="6">
        <text>ATP + H2O = ADP + phosphate + H(+)</text>
        <dbReference type="Rhea" id="RHEA:13065"/>
        <dbReference type="ChEBI" id="CHEBI:15377"/>
        <dbReference type="ChEBI" id="CHEBI:15378"/>
        <dbReference type="ChEBI" id="CHEBI:30616"/>
        <dbReference type="ChEBI" id="CHEBI:43474"/>
        <dbReference type="ChEBI" id="CHEBI:456216"/>
        <dbReference type="EC" id="3.6.4.13"/>
    </reaction>
</comment>
<dbReference type="FunFam" id="3.40.50.300:FF:000008">
    <property type="entry name" value="ATP-dependent RNA helicase RhlB"/>
    <property type="match status" value="1"/>
</dbReference>
<dbReference type="InterPro" id="IPR011545">
    <property type="entry name" value="DEAD/DEAH_box_helicase_dom"/>
</dbReference>
<dbReference type="GO" id="GO:0016787">
    <property type="term" value="F:hydrolase activity"/>
    <property type="evidence" value="ECO:0007669"/>
    <property type="project" value="UniProtKB-KW"/>
</dbReference>
<dbReference type="Pfam" id="PF00270">
    <property type="entry name" value="DEAD"/>
    <property type="match status" value="1"/>
</dbReference>
<keyword evidence="2 8" id="KW-0547">Nucleotide-binding</keyword>
<evidence type="ECO:0000256" key="5">
    <source>
        <dbReference type="ARBA" id="ARBA00022840"/>
    </source>
</evidence>
<evidence type="ECO:0000256" key="7">
    <source>
        <dbReference type="PROSITE-ProRule" id="PRU00552"/>
    </source>
</evidence>
<evidence type="ECO:0000256" key="8">
    <source>
        <dbReference type="RuleBase" id="RU000492"/>
    </source>
</evidence>
<dbReference type="Proteomes" id="UP001292094">
    <property type="component" value="Unassembled WGS sequence"/>
</dbReference>
<evidence type="ECO:0000256" key="6">
    <source>
        <dbReference type="ARBA" id="ARBA00047984"/>
    </source>
</evidence>
<evidence type="ECO:0000259" key="11">
    <source>
        <dbReference type="PROSITE" id="PS51194"/>
    </source>
</evidence>
<feature type="compositionally biased region" description="Polar residues" evidence="9">
    <location>
        <begin position="129"/>
        <end position="145"/>
    </location>
</feature>
<dbReference type="EC" id="3.6.4.13" evidence="1"/>
<dbReference type="InterPro" id="IPR014001">
    <property type="entry name" value="Helicase_ATP-bd"/>
</dbReference>
<dbReference type="AlphaFoldDB" id="A0AAE1P463"/>
<evidence type="ECO:0000256" key="9">
    <source>
        <dbReference type="SAM" id="MobiDB-lite"/>
    </source>
</evidence>
<feature type="domain" description="Helicase C-terminal" evidence="11">
    <location>
        <begin position="455"/>
        <end position="616"/>
    </location>
</feature>
<feature type="region of interest" description="Disordered" evidence="9">
    <location>
        <begin position="1"/>
        <end position="163"/>
    </location>
</feature>
<dbReference type="EMBL" id="JAWZYT010003058">
    <property type="protein sequence ID" value="KAK4300431.1"/>
    <property type="molecule type" value="Genomic_DNA"/>
</dbReference>
<evidence type="ECO:0000313" key="13">
    <source>
        <dbReference type="EMBL" id="KAK4300431.1"/>
    </source>
</evidence>
<comment type="caution">
    <text evidence="13">The sequence shown here is derived from an EMBL/GenBank/DDBJ whole genome shotgun (WGS) entry which is preliminary data.</text>
</comment>
<reference evidence="13" key="1">
    <citation type="submission" date="2023-11" db="EMBL/GenBank/DDBJ databases">
        <title>Genome assemblies of two species of porcelain crab, Petrolisthes cinctipes and Petrolisthes manimaculis (Anomura: Porcellanidae).</title>
        <authorList>
            <person name="Angst P."/>
        </authorList>
    </citation>
    <scope>NUCLEOTIDE SEQUENCE</scope>
    <source>
        <strain evidence="13">PB745_02</strain>
        <tissue evidence="13">Gill</tissue>
    </source>
</reference>